<protein>
    <submittedName>
        <fullName evidence="1">Cobalbumin biosynthesis protein</fullName>
    </submittedName>
</protein>
<dbReference type="STRING" id="645991.Sgly_2900"/>
<dbReference type="AlphaFoldDB" id="F0SZ51"/>
<dbReference type="KEGG" id="sgy:Sgly_2900"/>
<dbReference type="InterPro" id="IPR003203">
    <property type="entry name" value="CobU/CobP"/>
</dbReference>
<keyword evidence="2" id="KW-1185">Reference proteome</keyword>
<dbReference type="HOGENOM" id="CLU_135056_0_0_9"/>
<dbReference type="eggNOG" id="COG2087">
    <property type="taxonomic scope" value="Bacteria"/>
</dbReference>
<dbReference type="InterPro" id="IPR027417">
    <property type="entry name" value="P-loop_NTPase"/>
</dbReference>
<dbReference type="GO" id="GO:0043752">
    <property type="term" value="F:adenosylcobinamide kinase activity"/>
    <property type="evidence" value="ECO:0007669"/>
    <property type="project" value="InterPro"/>
</dbReference>
<dbReference type="SUPFAM" id="SSF52540">
    <property type="entry name" value="P-loop containing nucleoside triphosphate hydrolases"/>
    <property type="match status" value="1"/>
</dbReference>
<sequence>MILILGGRYQGKTAYALKNYGSGTVVFDLAGQEITGMYGAGIIVNLQEGVRQLIRMDIRPEEYFRDNLAKLAGKILVGTEIGCGIVPVEKADRAWRDETGRVYQLLAANAQKVERVWAGIPVTLKSDPERC</sequence>
<dbReference type="GO" id="GO:0009236">
    <property type="term" value="P:cobalamin biosynthetic process"/>
    <property type="evidence" value="ECO:0007669"/>
    <property type="project" value="UniProtKB-UniPathway"/>
</dbReference>
<dbReference type="RefSeq" id="WP_013625989.1">
    <property type="nucleotide sequence ID" value="NC_015172.1"/>
</dbReference>
<dbReference type="Gene3D" id="3.40.50.300">
    <property type="entry name" value="P-loop containing nucleotide triphosphate hydrolases"/>
    <property type="match status" value="1"/>
</dbReference>
<dbReference type="Proteomes" id="UP000007488">
    <property type="component" value="Chromosome"/>
</dbReference>
<evidence type="ECO:0000313" key="1">
    <source>
        <dbReference type="EMBL" id="ADY57169.1"/>
    </source>
</evidence>
<reference evidence="1 2" key="1">
    <citation type="journal article" date="2011" name="Stand. Genomic Sci.">
        <title>Complete genome sequence of Syntrophobotulus glycolicus type strain (FlGlyR).</title>
        <authorList>
            <person name="Han C."/>
            <person name="Mwirichia R."/>
            <person name="Chertkov O."/>
            <person name="Held B."/>
            <person name="Lapidus A."/>
            <person name="Nolan M."/>
            <person name="Lucas S."/>
            <person name="Hammon N."/>
            <person name="Deshpande S."/>
            <person name="Cheng J.F."/>
            <person name="Tapia R."/>
            <person name="Goodwin L."/>
            <person name="Pitluck S."/>
            <person name="Huntemann M."/>
            <person name="Liolios K."/>
            <person name="Ivanova N."/>
            <person name="Pagani I."/>
            <person name="Mavromatis K."/>
            <person name="Ovchinikova G."/>
            <person name="Pati A."/>
            <person name="Chen A."/>
            <person name="Palaniappan K."/>
            <person name="Land M."/>
            <person name="Hauser L."/>
            <person name="Brambilla E.M."/>
            <person name="Rohde M."/>
            <person name="Spring S."/>
            <person name="Sikorski J."/>
            <person name="Goker M."/>
            <person name="Woyke T."/>
            <person name="Bristow J."/>
            <person name="Eisen J.A."/>
            <person name="Markowitz V."/>
            <person name="Hugenholtz P."/>
            <person name="Kyrpides N.C."/>
            <person name="Klenk H.P."/>
            <person name="Detter J.C."/>
        </authorList>
    </citation>
    <scope>NUCLEOTIDE SEQUENCE [LARGE SCALE GENOMIC DNA]</scope>
    <source>
        <strain evidence="2">DSM 8271 / FlGlyR</strain>
    </source>
</reference>
<name>F0SZ51_SYNGF</name>
<organism evidence="1 2">
    <name type="scientific">Syntrophobotulus glycolicus (strain DSM 8271 / FlGlyR)</name>
    <dbReference type="NCBI Taxonomy" id="645991"/>
    <lineage>
        <taxon>Bacteria</taxon>
        <taxon>Bacillati</taxon>
        <taxon>Bacillota</taxon>
        <taxon>Clostridia</taxon>
        <taxon>Eubacteriales</taxon>
        <taxon>Desulfitobacteriaceae</taxon>
        <taxon>Syntrophobotulus</taxon>
    </lineage>
</organism>
<evidence type="ECO:0000313" key="2">
    <source>
        <dbReference type="Proteomes" id="UP000007488"/>
    </source>
</evidence>
<proteinExistence type="predicted"/>
<dbReference type="UniPathway" id="UPA00148">
    <property type="reaction ID" value="UER00236"/>
</dbReference>
<reference evidence="2" key="2">
    <citation type="submission" date="2011-02" db="EMBL/GenBank/DDBJ databases">
        <title>The complete genome of Syntrophobotulus glycolicus DSM 8271.</title>
        <authorList>
            <person name="Lucas S."/>
            <person name="Copeland A."/>
            <person name="Lapidus A."/>
            <person name="Bruce D."/>
            <person name="Goodwin L."/>
            <person name="Pitluck S."/>
            <person name="Kyrpides N."/>
            <person name="Mavromatis K."/>
            <person name="Pagani I."/>
            <person name="Ivanova N."/>
            <person name="Mikhailova N."/>
            <person name="Chertkov O."/>
            <person name="Held B."/>
            <person name="Detter J.C."/>
            <person name="Tapia R."/>
            <person name="Han C."/>
            <person name="Land M."/>
            <person name="Hauser L."/>
            <person name="Markowitz V."/>
            <person name="Cheng J.-F."/>
            <person name="Hugenholtz P."/>
            <person name="Woyke T."/>
            <person name="Wu D."/>
            <person name="Spring S."/>
            <person name="Schroeder M."/>
            <person name="Brambilla E."/>
            <person name="Klenk H.-P."/>
            <person name="Eisen J.A."/>
        </authorList>
    </citation>
    <scope>NUCLEOTIDE SEQUENCE [LARGE SCALE GENOMIC DNA]</scope>
    <source>
        <strain evidence="2">DSM 8271 / FlGlyR</strain>
    </source>
</reference>
<dbReference type="Pfam" id="PF02283">
    <property type="entry name" value="CobU"/>
    <property type="match status" value="1"/>
</dbReference>
<dbReference type="GO" id="GO:0000166">
    <property type="term" value="F:nucleotide binding"/>
    <property type="evidence" value="ECO:0007669"/>
    <property type="project" value="InterPro"/>
</dbReference>
<accession>F0SZ51</accession>
<dbReference type="EMBL" id="CP002547">
    <property type="protein sequence ID" value="ADY57169.1"/>
    <property type="molecule type" value="Genomic_DNA"/>
</dbReference>
<gene>
    <name evidence="1" type="ordered locus">Sgly_2900</name>
</gene>
<dbReference type="OrthoDB" id="1766664at2"/>